<evidence type="ECO:0000256" key="4">
    <source>
        <dbReference type="ARBA" id="ARBA00011991"/>
    </source>
</evidence>
<name>A0A9D1ERR7_9FIRM</name>
<keyword evidence="7 11" id="KW-0328">Glycosyltransferase</keyword>
<dbReference type="Proteomes" id="UP000823935">
    <property type="component" value="Unassembled WGS sequence"/>
</dbReference>
<dbReference type="NCBIfam" id="NF000996">
    <property type="entry name" value="PRK00105.1"/>
    <property type="match status" value="1"/>
</dbReference>
<dbReference type="HAMAP" id="MF_00230">
    <property type="entry name" value="CobT"/>
    <property type="match status" value="1"/>
</dbReference>
<evidence type="ECO:0000256" key="9">
    <source>
        <dbReference type="ARBA" id="ARBA00030686"/>
    </source>
</evidence>
<organism evidence="12 13">
    <name type="scientific">Candidatus Limivivens intestinipullorum</name>
    <dbReference type="NCBI Taxonomy" id="2840858"/>
    <lineage>
        <taxon>Bacteria</taxon>
        <taxon>Bacillati</taxon>
        <taxon>Bacillota</taxon>
        <taxon>Clostridia</taxon>
        <taxon>Lachnospirales</taxon>
        <taxon>Lachnospiraceae</taxon>
        <taxon>Lachnospiraceae incertae sedis</taxon>
        <taxon>Candidatus Limivivens</taxon>
    </lineage>
</organism>
<evidence type="ECO:0000256" key="1">
    <source>
        <dbReference type="ARBA" id="ARBA00002197"/>
    </source>
</evidence>
<sequence length="349" mass="36679">MTLQETVQSIKKPDEKAMEQCKKRWNSIAKPLNSLGKMEDFLVKIAGMTGSSQIDLGKKGLVIMCADNGVVEEGVTQTGQEVTAIVAENFLKNQATASIMSRKVGADVFPVDIGIASDTVLPNRKVAYGTKNMTKEPAMTREEAVKALETGIAIVEELKEKDYRILATGEMGIGNTTTSSAVTAVLLGLEPEQVTGRGAGLSSQGLERKINAIKRAIACNRPDPADGVDVLAKVGGFDLAGLAGVFLGGAANGIPIVIDGFISAAAALAAAAICPEAKSYMIPSHISKEPGARLIMEALGLEGALDMDMCLGEGTGAVTLFPILDLACCVYDSMSTFQDIHVEEYKPLV</sequence>
<proteinExistence type="inferred from homology"/>
<dbReference type="FunFam" id="3.40.50.10210:FF:000001">
    <property type="entry name" value="Nicotinate-nucleotide--dimethylbenzimidazole phosphoribosyltransferase"/>
    <property type="match status" value="1"/>
</dbReference>
<keyword evidence="8 11" id="KW-0808">Transferase</keyword>
<dbReference type="EC" id="2.4.2.21" evidence="4 11"/>
<dbReference type="InterPro" id="IPR003200">
    <property type="entry name" value="Nict_dMeBzImd_PRibTrfase"/>
</dbReference>
<dbReference type="CDD" id="cd02439">
    <property type="entry name" value="DMB-PRT_CobT"/>
    <property type="match status" value="1"/>
</dbReference>
<dbReference type="EMBL" id="DVIQ01000019">
    <property type="protein sequence ID" value="HIS30546.1"/>
    <property type="molecule type" value="Genomic_DNA"/>
</dbReference>
<dbReference type="InterPro" id="IPR017846">
    <property type="entry name" value="Nict_dMeBzImd_PRibTrfase_bact"/>
</dbReference>
<evidence type="ECO:0000256" key="5">
    <source>
        <dbReference type="ARBA" id="ARBA00015486"/>
    </source>
</evidence>
<dbReference type="GO" id="GO:0009236">
    <property type="term" value="P:cobalamin biosynthetic process"/>
    <property type="evidence" value="ECO:0007669"/>
    <property type="project" value="UniProtKB-UniRule"/>
</dbReference>
<evidence type="ECO:0000256" key="10">
    <source>
        <dbReference type="ARBA" id="ARBA00047340"/>
    </source>
</evidence>
<accession>A0A9D1ERR7</accession>
<evidence type="ECO:0000313" key="12">
    <source>
        <dbReference type="EMBL" id="HIS30546.1"/>
    </source>
</evidence>
<dbReference type="Gene3D" id="1.10.1610.10">
    <property type="match status" value="1"/>
</dbReference>
<dbReference type="NCBIfam" id="TIGR03160">
    <property type="entry name" value="cobT_DBIPRT"/>
    <property type="match status" value="1"/>
</dbReference>
<dbReference type="InterPro" id="IPR023195">
    <property type="entry name" value="Nict_dMeBzImd_PRibTrfase_N"/>
</dbReference>
<keyword evidence="6 11" id="KW-0169">Cobalamin biosynthesis</keyword>
<comment type="similarity">
    <text evidence="3 11">Belongs to the CobT family.</text>
</comment>
<evidence type="ECO:0000256" key="2">
    <source>
        <dbReference type="ARBA" id="ARBA00005049"/>
    </source>
</evidence>
<comment type="pathway">
    <text evidence="2 11">Nucleoside biosynthesis; alpha-ribazole biosynthesis; alpha-ribazole from 5,6-dimethylbenzimidazole: step 1/2.</text>
</comment>
<dbReference type="PANTHER" id="PTHR43463:SF1">
    <property type="entry name" value="NICOTINATE-NUCLEOTIDE--DIMETHYLBENZIMIDAZOLE PHOSPHORIBOSYLTRANSFERASE"/>
    <property type="match status" value="1"/>
</dbReference>
<comment type="caution">
    <text evidence="12">The sequence shown here is derived from an EMBL/GenBank/DDBJ whole genome shotgun (WGS) entry which is preliminary data.</text>
</comment>
<feature type="active site" description="Proton acceptor" evidence="11">
    <location>
        <position position="313"/>
    </location>
</feature>
<dbReference type="AlphaFoldDB" id="A0A9D1ERR7"/>
<dbReference type="Pfam" id="PF02277">
    <property type="entry name" value="DBI_PRT"/>
    <property type="match status" value="1"/>
</dbReference>
<evidence type="ECO:0000256" key="3">
    <source>
        <dbReference type="ARBA" id="ARBA00007110"/>
    </source>
</evidence>
<dbReference type="Gene3D" id="3.40.50.10210">
    <property type="match status" value="1"/>
</dbReference>
<dbReference type="SUPFAM" id="SSF52733">
    <property type="entry name" value="Nicotinate mononucleotide:5,6-dimethylbenzimidazole phosphoribosyltransferase (CobT)"/>
    <property type="match status" value="1"/>
</dbReference>
<comment type="catalytic activity">
    <reaction evidence="10 11">
        <text>5,6-dimethylbenzimidazole + nicotinate beta-D-ribonucleotide = alpha-ribazole 5'-phosphate + nicotinate + H(+)</text>
        <dbReference type="Rhea" id="RHEA:11196"/>
        <dbReference type="ChEBI" id="CHEBI:15378"/>
        <dbReference type="ChEBI" id="CHEBI:15890"/>
        <dbReference type="ChEBI" id="CHEBI:32544"/>
        <dbReference type="ChEBI" id="CHEBI:57502"/>
        <dbReference type="ChEBI" id="CHEBI:57918"/>
        <dbReference type="EC" id="2.4.2.21"/>
    </reaction>
</comment>
<reference evidence="12" key="1">
    <citation type="submission" date="2020-10" db="EMBL/GenBank/DDBJ databases">
        <authorList>
            <person name="Gilroy R."/>
        </authorList>
    </citation>
    <scope>NUCLEOTIDE SEQUENCE</scope>
    <source>
        <strain evidence="12">CHK190-19873</strain>
    </source>
</reference>
<evidence type="ECO:0000256" key="6">
    <source>
        <dbReference type="ARBA" id="ARBA00022573"/>
    </source>
</evidence>
<evidence type="ECO:0000256" key="7">
    <source>
        <dbReference type="ARBA" id="ARBA00022676"/>
    </source>
</evidence>
<evidence type="ECO:0000313" key="13">
    <source>
        <dbReference type="Proteomes" id="UP000823935"/>
    </source>
</evidence>
<gene>
    <name evidence="11 12" type="primary">cobT</name>
    <name evidence="12" type="ORF">IAB44_03210</name>
</gene>
<dbReference type="PANTHER" id="PTHR43463">
    <property type="entry name" value="NICOTINATE-NUCLEOTIDE--DIMETHYLBENZIMIDAZOLE PHOSPHORIBOSYLTRANSFERASE"/>
    <property type="match status" value="1"/>
</dbReference>
<evidence type="ECO:0000256" key="8">
    <source>
        <dbReference type="ARBA" id="ARBA00022679"/>
    </source>
</evidence>
<comment type="function">
    <text evidence="1 11">Catalyzes the synthesis of alpha-ribazole-5'-phosphate from nicotinate mononucleotide (NAMN) and 5,6-dimethylbenzimidazole (DMB).</text>
</comment>
<dbReference type="GO" id="GO:0008939">
    <property type="term" value="F:nicotinate-nucleotide-dimethylbenzimidazole phosphoribosyltransferase activity"/>
    <property type="evidence" value="ECO:0007669"/>
    <property type="project" value="UniProtKB-UniRule"/>
</dbReference>
<protein>
    <recommendedName>
        <fullName evidence="5 11">Nicotinate-nucleotide--dimethylbenzimidazole phosphoribosyltransferase</fullName>
        <shortName evidence="11">NN:DBI PRT</shortName>
        <ecNumber evidence="4 11">2.4.2.21</ecNumber>
    </recommendedName>
    <alternativeName>
        <fullName evidence="9 11">N(1)-alpha-phosphoribosyltransferase</fullName>
    </alternativeName>
</protein>
<dbReference type="InterPro" id="IPR036087">
    <property type="entry name" value="Nict_dMeBzImd_PRibTrfase_sf"/>
</dbReference>
<evidence type="ECO:0000256" key="11">
    <source>
        <dbReference type="HAMAP-Rule" id="MF_00230"/>
    </source>
</evidence>
<reference evidence="12" key="2">
    <citation type="journal article" date="2021" name="PeerJ">
        <title>Extensive microbial diversity within the chicken gut microbiome revealed by metagenomics and culture.</title>
        <authorList>
            <person name="Gilroy R."/>
            <person name="Ravi A."/>
            <person name="Getino M."/>
            <person name="Pursley I."/>
            <person name="Horton D.L."/>
            <person name="Alikhan N.F."/>
            <person name="Baker D."/>
            <person name="Gharbi K."/>
            <person name="Hall N."/>
            <person name="Watson M."/>
            <person name="Adriaenssens E.M."/>
            <person name="Foster-Nyarko E."/>
            <person name="Jarju S."/>
            <person name="Secka A."/>
            <person name="Antonio M."/>
            <person name="Oren A."/>
            <person name="Chaudhuri R.R."/>
            <person name="La Ragione R."/>
            <person name="Hildebrand F."/>
            <person name="Pallen M.J."/>
        </authorList>
    </citation>
    <scope>NUCLEOTIDE SEQUENCE</scope>
    <source>
        <strain evidence="12">CHK190-19873</strain>
    </source>
</reference>